<keyword evidence="3" id="KW-1185">Reference proteome</keyword>
<dbReference type="Gene3D" id="3.60.130.30">
    <property type="match status" value="1"/>
</dbReference>
<dbReference type="EMBL" id="JARJCM010000086">
    <property type="protein sequence ID" value="KAJ7030890.1"/>
    <property type="molecule type" value="Genomic_DNA"/>
</dbReference>
<evidence type="ECO:0000256" key="1">
    <source>
        <dbReference type="SAM" id="MobiDB-lite"/>
    </source>
</evidence>
<gene>
    <name evidence="2" type="ORF">C8F04DRAFT_1263381</name>
</gene>
<dbReference type="Proteomes" id="UP001218188">
    <property type="component" value="Unassembled WGS sequence"/>
</dbReference>
<feature type="region of interest" description="Disordered" evidence="1">
    <location>
        <begin position="628"/>
        <end position="665"/>
    </location>
</feature>
<accession>A0AAD6X033</accession>
<sequence>MAGTPSPPARVRGSNPGAAENRRTRSGAEYSPWSNAIALCLPHIRLAQLLHRRDDGPDSDTESLDDSDSDDDGAPVPDPQPVPTPTPPCPSTFIRVAPPGHPPGTRLPNGLMPGSVIRVARVAPPQKKATAREVKARRLVKKHAKDRGVRFLDREQHRVNAGTRLKAVTRLRVRQTAPALQLNLSINEYTAPVAASGWQAIRQDEPDARDHSLEEIRRTRPDMVVFEWDGTPTPVIDADRNVLLLLGGSPPSEAAWEPNVASPAAQAMEEAAEEVYMGPKWRRKAGLDDPVPRRGSHRAKHVGVAMGGGQRYPQNLAHGARNLLIFAHLFGLTCLQRIAGWTNVLFMAFAPELHEYYRATYAALCNWDRLQPRAKHIYRNFPERRSVFTTATFNFGPVTVTLPHIDFGNLAWGWCAITALGNFNPDRGGHLVLWDLKLIIRFPPGSTILLPSAILRHSNLKIGPNEKRFSFTQFTPAGIFRWVYNDFRTDKDINAAKSTTGAEREQRKRDRASRWQEGIQMYRKWDGPIAWTYLGTGRMGAKTSDAQRAASSRYRERNKLELQRKARERMARRRAELKKSDEAWAAYAAKACEGAARYRALHAEELAETQRVYRGKRSIAKHGFDAWHEAYRKRHPPPPQPAQAEELPEWPSSDSERAASPDADD</sequence>
<feature type="compositionally biased region" description="Acidic residues" evidence="1">
    <location>
        <begin position="57"/>
        <end position="73"/>
    </location>
</feature>
<name>A0AAD6X033_9AGAR</name>
<protein>
    <submittedName>
        <fullName evidence="2">Uncharacterized protein</fullName>
    </submittedName>
</protein>
<evidence type="ECO:0000313" key="3">
    <source>
        <dbReference type="Proteomes" id="UP001218188"/>
    </source>
</evidence>
<proteinExistence type="predicted"/>
<evidence type="ECO:0000313" key="2">
    <source>
        <dbReference type="EMBL" id="KAJ7030890.1"/>
    </source>
</evidence>
<reference evidence="2" key="1">
    <citation type="submission" date="2023-03" db="EMBL/GenBank/DDBJ databases">
        <title>Massive genome expansion in bonnet fungi (Mycena s.s.) driven by repeated elements and novel gene families across ecological guilds.</title>
        <authorList>
            <consortium name="Lawrence Berkeley National Laboratory"/>
            <person name="Harder C.B."/>
            <person name="Miyauchi S."/>
            <person name="Viragh M."/>
            <person name="Kuo A."/>
            <person name="Thoen E."/>
            <person name="Andreopoulos B."/>
            <person name="Lu D."/>
            <person name="Skrede I."/>
            <person name="Drula E."/>
            <person name="Henrissat B."/>
            <person name="Morin E."/>
            <person name="Kohler A."/>
            <person name="Barry K."/>
            <person name="LaButti K."/>
            <person name="Morin E."/>
            <person name="Salamov A."/>
            <person name="Lipzen A."/>
            <person name="Mereny Z."/>
            <person name="Hegedus B."/>
            <person name="Baldrian P."/>
            <person name="Stursova M."/>
            <person name="Weitz H."/>
            <person name="Taylor A."/>
            <person name="Grigoriev I.V."/>
            <person name="Nagy L.G."/>
            <person name="Martin F."/>
            <person name="Kauserud H."/>
        </authorList>
    </citation>
    <scope>NUCLEOTIDE SEQUENCE</scope>
    <source>
        <strain evidence="2">CBHHK200</strain>
    </source>
</reference>
<dbReference type="AlphaFoldDB" id="A0AAD6X033"/>
<feature type="region of interest" description="Disordered" evidence="1">
    <location>
        <begin position="51"/>
        <end position="105"/>
    </location>
</feature>
<feature type="compositionally biased region" description="Low complexity" evidence="1">
    <location>
        <begin position="642"/>
        <end position="651"/>
    </location>
</feature>
<feature type="compositionally biased region" description="Pro residues" evidence="1">
    <location>
        <begin position="76"/>
        <end position="90"/>
    </location>
</feature>
<feature type="region of interest" description="Disordered" evidence="1">
    <location>
        <begin position="1"/>
        <end position="31"/>
    </location>
</feature>
<organism evidence="2 3">
    <name type="scientific">Mycena alexandri</name>
    <dbReference type="NCBI Taxonomy" id="1745969"/>
    <lineage>
        <taxon>Eukaryota</taxon>
        <taxon>Fungi</taxon>
        <taxon>Dikarya</taxon>
        <taxon>Basidiomycota</taxon>
        <taxon>Agaricomycotina</taxon>
        <taxon>Agaricomycetes</taxon>
        <taxon>Agaricomycetidae</taxon>
        <taxon>Agaricales</taxon>
        <taxon>Marasmiineae</taxon>
        <taxon>Mycenaceae</taxon>
        <taxon>Mycena</taxon>
    </lineage>
</organism>
<comment type="caution">
    <text evidence="2">The sequence shown here is derived from an EMBL/GenBank/DDBJ whole genome shotgun (WGS) entry which is preliminary data.</text>
</comment>